<accession>A0AAN5C532</accession>
<keyword evidence="2" id="KW-1185">Reference proteome</keyword>
<comment type="caution">
    <text evidence="1">The sequence shown here is derived from an EMBL/GenBank/DDBJ whole genome shotgun (WGS) entry which is preliminary data.</text>
</comment>
<proteinExistence type="predicted"/>
<sequence>QVSSGFRSRINEFMKRKANRPELMSVQLYTTEDGQQFELLLFLYASYIPFYGLTNQQMDRLQRFLYSIPYLRVTLNGLDDPIIEQMIDLLSSKVKKVSLYGERVDGDYPLYWKLLSASNIDHVEFIYEHHTLDDTTAPFITSIASRARSFSLRLDGPVTQLTDPASFIHGLYSTYLSRVQLSNRGHSDFFGLPRNFWKKFFNENLANGSLSMVSTDNMRAEEAPVELPDSINRMVWEKKK</sequence>
<dbReference type="AlphaFoldDB" id="A0AAN5C532"/>
<protein>
    <submittedName>
        <fullName evidence="1">Uncharacterized protein</fullName>
    </submittedName>
</protein>
<dbReference type="Proteomes" id="UP001328107">
    <property type="component" value="Unassembled WGS sequence"/>
</dbReference>
<evidence type="ECO:0000313" key="2">
    <source>
        <dbReference type="Proteomes" id="UP001328107"/>
    </source>
</evidence>
<reference evidence="2" key="1">
    <citation type="submission" date="2022-10" db="EMBL/GenBank/DDBJ databases">
        <title>Genome assembly of Pristionchus species.</title>
        <authorList>
            <person name="Yoshida K."/>
            <person name="Sommer R.J."/>
        </authorList>
    </citation>
    <scope>NUCLEOTIDE SEQUENCE [LARGE SCALE GENOMIC DNA]</scope>
    <source>
        <strain evidence="2">RS5460</strain>
    </source>
</reference>
<dbReference type="EMBL" id="BTRK01000001">
    <property type="protein sequence ID" value="GMR31010.1"/>
    <property type="molecule type" value="Genomic_DNA"/>
</dbReference>
<evidence type="ECO:0000313" key="1">
    <source>
        <dbReference type="EMBL" id="GMR31010.1"/>
    </source>
</evidence>
<feature type="non-terminal residue" evidence="1">
    <location>
        <position position="1"/>
    </location>
</feature>
<organism evidence="1 2">
    <name type="scientific">Pristionchus mayeri</name>
    <dbReference type="NCBI Taxonomy" id="1317129"/>
    <lineage>
        <taxon>Eukaryota</taxon>
        <taxon>Metazoa</taxon>
        <taxon>Ecdysozoa</taxon>
        <taxon>Nematoda</taxon>
        <taxon>Chromadorea</taxon>
        <taxon>Rhabditida</taxon>
        <taxon>Rhabditina</taxon>
        <taxon>Diplogasteromorpha</taxon>
        <taxon>Diplogasteroidea</taxon>
        <taxon>Neodiplogasteridae</taxon>
        <taxon>Pristionchus</taxon>
    </lineage>
</organism>
<gene>
    <name evidence="1" type="ORF">PMAYCL1PPCAC_01205</name>
</gene>
<name>A0AAN5C532_9BILA</name>